<accession>A0A2T0N9Z5</accession>
<evidence type="ECO:0000313" key="2">
    <source>
        <dbReference type="Proteomes" id="UP000238312"/>
    </source>
</evidence>
<dbReference type="RefSeq" id="WP_181307085.1">
    <property type="nucleotide sequence ID" value="NZ_JBFAIB010000026.1"/>
</dbReference>
<organism evidence="1 2">
    <name type="scientific">Nonomuraea fuscirosea</name>
    <dbReference type="NCBI Taxonomy" id="1291556"/>
    <lineage>
        <taxon>Bacteria</taxon>
        <taxon>Bacillati</taxon>
        <taxon>Actinomycetota</taxon>
        <taxon>Actinomycetes</taxon>
        <taxon>Streptosporangiales</taxon>
        <taxon>Streptosporangiaceae</taxon>
        <taxon>Nonomuraea</taxon>
    </lineage>
</organism>
<keyword evidence="2" id="KW-1185">Reference proteome</keyword>
<evidence type="ECO:0000313" key="1">
    <source>
        <dbReference type="EMBL" id="PRX69540.1"/>
    </source>
</evidence>
<dbReference type="AlphaFoldDB" id="A0A2T0N9Z5"/>
<comment type="caution">
    <text evidence="1">The sequence shown here is derived from an EMBL/GenBank/DDBJ whole genome shotgun (WGS) entry which is preliminary data.</text>
</comment>
<name>A0A2T0N9Z5_9ACTN</name>
<sequence>MSTPVCCHWTKSFAGLDVRTRERLQETLAHVRQHTGTSIAFVARERKVAAHHG</sequence>
<gene>
    <name evidence="1" type="ORF">B0I32_102598</name>
</gene>
<protein>
    <submittedName>
        <fullName evidence="1">Uncharacterized protein</fullName>
    </submittedName>
</protein>
<dbReference type="Proteomes" id="UP000238312">
    <property type="component" value="Unassembled WGS sequence"/>
</dbReference>
<reference evidence="1 2" key="1">
    <citation type="submission" date="2018-03" db="EMBL/GenBank/DDBJ databases">
        <title>Genomic Encyclopedia of Type Strains, Phase III (KMG-III): the genomes of soil and plant-associated and newly described type strains.</title>
        <authorList>
            <person name="Whitman W."/>
        </authorList>
    </citation>
    <scope>NUCLEOTIDE SEQUENCE [LARGE SCALE GENOMIC DNA]</scope>
    <source>
        <strain evidence="1 2">CGMCC 4.7104</strain>
    </source>
</reference>
<dbReference type="EMBL" id="PVNG01000002">
    <property type="protein sequence ID" value="PRX69540.1"/>
    <property type="molecule type" value="Genomic_DNA"/>
</dbReference>
<proteinExistence type="predicted"/>